<dbReference type="AlphaFoldDB" id="Q1JYM0"/>
<dbReference type="Proteomes" id="UP000005695">
    <property type="component" value="Unassembled WGS sequence"/>
</dbReference>
<keyword evidence="1" id="KW-0732">Signal</keyword>
<evidence type="ECO:0000259" key="2">
    <source>
        <dbReference type="PROSITE" id="PS51352"/>
    </source>
</evidence>
<dbReference type="CDD" id="cd02966">
    <property type="entry name" value="TlpA_like_family"/>
    <property type="match status" value="1"/>
</dbReference>
<reference evidence="3" key="2">
    <citation type="submission" date="2006-05" db="EMBL/GenBank/DDBJ databases">
        <title>Sequencing of the draft genome and assembly of Desulfuromonas acetoxidans DSM 684.</title>
        <authorList>
            <consortium name="US DOE Joint Genome Institute (JGI-PGF)"/>
            <person name="Copeland A."/>
            <person name="Lucas S."/>
            <person name="Lapidus A."/>
            <person name="Barry K."/>
            <person name="Detter J.C."/>
            <person name="Glavina del Rio T."/>
            <person name="Hammon N."/>
            <person name="Israni S."/>
            <person name="Dalin E."/>
            <person name="Tice H."/>
            <person name="Bruce D."/>
            <person name="Pitluck S."/>
            <person name="Richardson P."/>
        </authorList>
    </citation>
    <scope>NUCLEOTIDE SEQUENCE [LARGE SCALE GENOMIC DNA]</scope>
    <source>
        <strain evidence="3">DSM 684</strain>
    </source>
</reference>
<organism evidence="3 4">
    <name type="scientific">Desulfuromonas acetoxidans (strain DSM 684 / 11070)</name>
    <dbReference type="NCBI Taxonomy" id="281689"/>
    <lineage>
        <taxon>Bacteria</taxon>
        <taxon>Pseudomonadati</taxon>
        <taxon>Thermodesulfobacteriota</taxon>
        <taxon>Desulfuromonadia</taxon>
        <taxon>Desulfuromonadales</taxon>
        <taxon>Desulfuromonadaceae</taxon>
        <taxon>Desulfuromonas</taxon>
    </lineage>
</organism>
<dbReference type="SUPFAM" id="SSF52833">
    <property type="entry name" value="Thioredoxin-like"/>
    <property type="match status" value="1"/>
</dbReference>
<reference evidence="3" key="1">
    <citation type="submission" date="2006-05" db="EMBL/GenBank/DDBJ databases">
        <title>Annotation of the draft genome assembly of Desulfuromonas acetoxidans DSM 684.</title>
        <authorList>
            <consortium name="US DOE Joint Genome Institute (JGI-ORNL)"/>
            <person name="Larimer F."/>
            <person name="Land M."/>
            <person name="Hauser L."/>
        </authorList>
    </citation>
    <scope>NUCLEOTIDE SEQUENCE [LARGE SCALE GENOMIC DNA]</scope>
    <source>
        <strain evidence="3">DSM 684</strain>
    </source>
</reference>
<accession>Q1JYM0</accession>
<dbReference type="RefSeq" id="WP_006001067.1">
    <property type="nucleotide sequence ID" value="NZ_AAEW02000011.1"/>
</dbReference>
<dbReference type="OrthoDB" id="5516057at2"/>
<feature type="chain" id="PRO_5004192658" evidence="1">
    <location>
        <begin position="21"/>
        <end position="411"/>
    </location>
</feature>
<evidence type="ECO:0000256" key="1">
    <source>
        <dbReference type="SAM" id="SignalP"/>
    </source>
</evidence>
<dbReference type="EMBL" id="AAEW02000011">
    <property type="protein sequence ID" value="EAT15395.1"/>
    <property type="molecule type" value="Genomic_DNA"/>
</dbReference>
<feature type="signal peptide" evidence="1">
    <location>
        <begin position="1"/>
        <end position="20"/>
    </location>
</feature>
<evidence type="ECO:0000313" key="3">
    <source>
        <dbReference type="EMBL" id="EAT15395.1"/>
    </source>
</evidence>
<dbReference type="PROSITE" id="PS51352">
    <property type="entry name" value="THIOREDOXIN_2"/>
    <property type="match status" value="1"/>
</dbReference>
<feature type="domain" description="Thioredoxin" evidence="2">
    <location>
        <begin position="26"/>
        <end position="193"/>
    </location>
</feature>
<dbReference type="GO" id="GO:0016491">
    <property type="term" value="F:oxidoreductase activity"/>
    <property type="evidence" value="ECO:0007669"/>
    <property type="project" value="InterPro"/>
</dbReference>
<evidence type="ECO:0000313" key="4">
    <source>
        <dbReference type="Proteomes" id="UP000005695"/>
    </source>
</evidence>
<proteinExistence type="predicted"/>
<dbReference type="Pfam" id="PF00578">
    <property type="entry name" value="AhpC-TSA"/>
    <property type="match status" value="1"/>
</dbReference>
<dbReference type="InterPro" id="IPR013766">
    <property type="entry name" value="Thioredoxin_domain"/>
</dbReference>
<gene>
    <name evidence="3" type="ORF">Dace_1059</name>
</gene>
<sequence>MKQFIISILLFLMCISLSWAQQSTPISTGYPFPELQLPMPESPRQRAYLGLNDVQGNFFSPSAIQAQVVLFEFLNVHCPHCKDQAPIYNTLYHRIERDPNLKDKVRIVGVAVGNHPKRVADFIDYYDVAFPMFLDENYLFWRDVGGKTTPFTVYVRQSAPGQAGVVAGTHIGTNWDIKETLELLTEMIDELPEDLLLPEDDLVDIAQETPLPFSEQQIVTKVRRLMARQGIIDSLEKIKGIEGHSLFRGVVERGGEHRTLLAEVVSRSTVCDICHDVHFIYLFDSSLKIIDVAALQLTKYGNQEFDQQDMRKLKQILVGRVLTETKPFNPDVDAVTAATITSSVINHALNQTPMLIKQLKRYKFPPQRIRTDVIKKTPGDVHTGGLFNSLSDHHPALFTLIEFRAFHHRRR</sequence>
<dbReference type="InterPro" id="IPR036249">
    <property type="entry name" value="Thioredoxin-like_sf"/>
</dbReference>
<dbReference type="Gene3D" id="3.40.30.10">
    <property type="entry name" value="Glutaredoxin"/>
    <property type="match status" value="1"/>
</dbReference>
<comment type="caution">
    <text evidence="3">The sequence shown here is derived from an EMBL/GenBank/DDBJ whole genome shotgun (WGS) entry which is preliminary data.</text>
</comment>
<dbReference type="InterPro" id="IPR000866">
    <property type="entry name" value="AhpC/TSA"/>
</dbReference>
<name>Q1JYM0_DESA6</name>
<keyword evidence="4" id="KW-1185">Reference proteome</keyword>
<dbReference type="GO" id="GO:0016209">
    <property type="term" value="F:antioxidant activity"/>
    <property type="evidence" value="ECO:0007669"/>
    <property type="project" value="InterPro"/>
</dbReference>
<protein>
    <submittedName>
        <fullName evidence="3">Thioredoxin domain 2</fullName>
    </submittedName>
</protein>